<dbReference type="EMBL" id="OZ019910">
    <property type="protein sequence ID" value="CAK9211583.1"/>
    <property type="molecule type" value="Genomic_DNA"/>
</dbReference>
<feature type="compositionally biased region" description="Basic and acidic residues" evidence="8">
    <location>
        <begin position="261"/>
        <end position="273"/>
    </location>
</feature>
<feature type="compositionally biased region" description="Polar residues" evidence="8">
    <location>
        <begin position="53"/>
        <end position="68"/>
    </location>
</feature>
<feature type="compositionally biased region" description="Basic and acidic residues" evidence="8">
    <location>
        <begin position="763"/>
        <end position="773"/>
    </location>
</feature>
<dbReference type="EC" id="1.8.3.2" evidence="7"/>
<dbReference type="InterPro" id="IPR017905">
    <property type="entry name" value="ERV/ALR_sulphydryl_oxidase"/>
</dbReference>
<evidence type="ECO:0000256" key="6">
    <source>
        <dbReference type="ARBA" id="ARBA00023157"/>
    </source>
</evidence>
<dbReference type="InterPro" id="IPR038808">
    <property type="entry name" value="MOS1-like"/>
</dbReference>
<sequence>MLTGERRGVSGRRGMTVLGKIPVVPKPINLPSQRLENRGLDPNVEIVPRGSVSWGSASAGRSSPTSTGGAWGTAAPGSSPPVTNSAWGSKQGSSATGSNSTGGAAGAWGGGGSLPRPASAGSGTRPSSAGSIRQGEQQPDTPTANSSSNPPWGPRPTSGPGVQVQTQVQSQASFSRPRSADTLRGGPSLSGFGDSSAAAPAPAPAWSGHATGGRLADEPHQASRFKLTRVDFPTLGSEKNPDLRPHPNDRPHTPTGGYGSQERRMPDGWRRDGPPFGGHPTIPDGNWHRDGPPPPMPPYGGQGLPSDSWRREVPPSGSSLDDNWRRGGAPLIGQYGHNPRGPGGPSHFPHDGAGSMHQPRFGLGSGPYGPSHPGPSGFGRPGDMYPNGPLLRPGVPMRPNNMFPGPGPYDAYYGHPGYANMEEQQRMMSGMGGPGPVGHGGYPFHHGPPFENFYPRGGMSQGPRQMPPHNFRDRNEGVGEGYNEGLSRGKGLKSEGVHTKDGRGDNEVFGERILPSQETGESHPGGSRLITSTGGENFRQAPRPSSGGHHSSHRDWGQAVSSDEPMDFSKPVFEEEIQAGSPRKQQSPGIGNIESNASANEVSLLHSGRTEAVSSEGKLSGEGPKDALENVMGGVGVAKETEIVAELERKGGRSERDDVSEKPVQPLWKAFNGKEKELTFPNNSAHMSVGKEVVNAGHDQSQQRAGNFLREVSASSASSGASSASTAAGEPVAGAAPRAGQHHSSATTKPSILGNSPRSAVAADEKSVREAVLEKQSSLTSPPAPGVDSNGQTYSRAKMREIAAQRARQLQMEEEERIRDQKAKAHAKLEELNRRTTVTQVTSEEADVEPQKVSDDSEGVLSEPVVVAPKAGHALEPSGSSGRQSGRNEQGKRKLKENPKPSPGDLRKRTHGSLSQPPPLLPSPNARVAPLLPSPAVEPQVQHPKSQQHSQQRSKGQQKQLVAKVDQADTPAPVLTIDIPTFGDNGGWVIHTPPSQDNDLAAASAVTSISEGPPGSRKKKSSRSSKNRQRIEGPASSVDITQVLEQSVNQTVDGSSGSDHPSDSAQAISWGSLTQPQDSGKDTVHINSGGAVTKEELGRATWTFLHTLAAQYPEKPTKQQQRDVKELMSILSRLYPCKQCADHFVDVLKSHPVKASSGYELAQWMCKVHNVVNRSLGKPQFPCQRVAARWGQLDCEEGACDLEGHLFSK</sequence>
<keyword evidence="11" id="KW-1185">Reference proteome</keyword>
<evidence type="ECO:0000256" key="3">
    <source>
        <dbReference type="ARBA" id="ARBA00022630"/>
    </source>
</evidence>
<feature type="compositionally biased region" description="Basic and acidic residues" evidence="8">
    <location>
        <begin position="816"/>
        <end position="834"/>
    </location>
</feature>
<dbReference type="Proteomes" id="UP001497512">
    <property type="component" value="Chromosome 18"/>
</dbReference>
<feature type="compositionally biased region" description="Basic and acidic residues" evidence="8">
    <location>
        <begin position="889"/>
        <end position="899"/>
    </location>
</feature>
<feature type="compositionally biased region" description="Basic and acidic residues" evidence="8">
    <location>
        <begin position="239"/>
        <end position="252"/>
    </location>
</feature>
<dbReference type="SUPFAM" id="SSF69000">
    <property type="entry name" value="FAD-dependent thiol oxidase"/>
    <property type="match status" value="1"/>
</dbReference>
<feature type="region of interest" description="Disordered" evidence="8">
    <location>
        <begin position="475"/>
        <end position="628"/>
    </location>
</feature>
<feature type="compositionally biased region" description="Low complexity" evidence="8">
    <location>
        <begin position="162"/>
        <end position="171"/>
    </location>
</feature>
<keyword evidence="5 7" id="KW-0560">Oxidoreductase</keyword>
<feature type="region of interest" description="Disordered" evidence="8">
    <location>
        <begin position="689"/>
        <end position="1042"/>
    </location>
</feature>
<evidence type="ECO:0000256" key="5">
    <source>
        <dbReference type="ARBA" id="ARBA00023002"/>
    </source>
</evidence>
<evidence type="ECO:0000256" key="1">
    <source>
        <dbReference type="ARBA" id="ARBA00001974"/>
    </source>
</evidence>
<keyword evidence="3 7" id="KW-0285">Flavoprotein</keyword>
<evidence type="ECO:0000256" key="7">
    <source>
        <dbReference type="RuleBase" id="RU371123"/>
    </source>
</evidence>
<feature type="compositionally biased region" description="Basic and acidic residues" evidence="8">
    <location>
        <begin position="492"/>
        <end position="510"/>
    </location>
</feature>
<feature type="compositionally biased region" description="Polar residues" evidence="8">
    <location>
        <begin position="742"/>
        <end position="758"/>
    </location>
</feature>
<reference evidence="10" key="1">
    <citation type="submission" date="2024-02" db="EMBL/GenBank/DDBJ databases">
        <authorList>
            <consortium name="ELIXIR-Norway"/>
            <consortium name="Elixir Norway"/>
        </authorList>
    </citation>
    <scope>NUCLEOTIDE SEQUENCE</scope>
</reference>
<comment type="cofactor">
    <cofactor evidence="1 7">
        <name>FAD</name>
        <dbReference type="ChEBI" id="CHEBI:57692"/>
    </cofactor>
</comment>
<feature type="compositionally biased region" description="Polar residues" evidence="8">
    <location>
        <begin position="121"/>
        <end position="150"/>
    </location>
</feature>
<dbReference type="InterPro" id="IPR009738">
    <property type="entry name" value="BAT2_N"/>
</dbReference>
<evidence type="ECO:0000259" key="9">
    <source>
        <dbReference type="PROSITE" id="PS51324"/>
    </source>
</evidence>
<evidence type="ECO:0000256" key="2">
    <source>
        <dbReference type="ARBA" id="ARBA00022553"/>
    </source>
</evidence>
<dbReference type="PANTHER" id="PTHR34805:SF1">
    <property type="entry name" value="PROTEIN MODIFIER OF SNC1 1"/>
    <property type="match status" value="1"/>
</dbReference>
<dbReference type="Pfam" id="PF04777">
    <property type="entry name" value="Evr1_Alr"/>
    <property type="match status" value="1"/>
</dbReference>
<dbReference type="PANTHER" id="PTHR34805">
    <property type="entry name" value="PROTEIN MODIFIER OF SNC1 1"/>
    <property type="match status" value="1"/>
</dbReference>
<evidence type="ECO:0000313" key="11">
    <source>
        <dbReference type="Proteomes" id="UP001497512"/>
    </source>
</evidence>
<organism evidence="10 11">
    <name type="scientific">Sphagnum troendelagicum</name>
    <dbReference type="NCBI Taxonomy" id="128251"/>
    <lineage>
        <taxon>Eukaryota</taxon>
        <taxon>Viridiplantae</taxon>
        <taxon>Streptophyta</taxon>
        <taxon>Embryophyta</taxon>
        <taxon>Bryophyta</taxon>
        <taxon>Sphagnophytina</taxon>
        <taxon>Sphagnopsida</taxon>
        <taxon>Sphagnales</taxon>
        <taxon>Sphagnaceae</taxon>
        <taxon>Sphagnum</taxon>
    </lineage>
</organism>
<evidence type="ECO:0000256" key="8">
    <source>
        <dbReference type="SAM" id="MobiDB-lite"/>
    </source>
</evidence>
<feature type="compositionally biased region" description="Polar residues" evidence="8">
    <location>
        <begin position="583"/>
        <end position="601"/>
    </location>
</feature>
<protein>
    <recommendedName>
        <fullName evidence="7">Sulfhydryl oxidase</fullName>
        <ecNumber evidence="7">1.8.3.2</ecNumber>
    </recommendedName>
</protein>
<keyword evidence="2" id="KW-0597">Phosphoprotein</keyword>
<dbReference type="PROSITE" id="PS51324">
    <property type="entry name" value="ERV_ALR"/>
    <property type="match status" value="1"/>
</dbReference>
<feature type="compositionally biased region" description="Low complexity" evidence="8">
    <location>
        <begin position="713"/>
        <end position="729"/>
    </location>
</feature>
<feature type="compositionally biased region" description="Polar residues" evidence="8">
    <location>
        <begin position="80"/>
        <end position="91"/>
    </location>
</feature>
<feature type="compositionally biased region" description="Low complexity" evidence="8">
    <location>
        <begin position="940"/>
        <end position="960"/>
    </location>
</feature>
<feature type="domain" description="ERV/ALR sulfhydryl oxidase" evidence="9">
    <location>
        <begin position="1090"/>
        <end position="1190"/>
    </location>
</feature>
<comment type="catalytic activity">
    <reaction evidence="7">
        <text>2 R'C(R)SH + O2 = R'C(R)S-S(R)CR' + H2O2</text>
        <dbReference type="Rhea" id="RHEA:17357"/>
        <dbReference type="ChEBI" id="CHEBI:15379"/>
        <dbReference type="ChEBI" id="CHEBI:16240"/>
        <dbReference type="ChEBI" id="CHEBI:16520"/>
        <dbReference type="ChEBI" id="CHEBI:17412"/>
        <dbReference type="EC" id="1.8.3.2"/>
    </reaction>
</comment>
<dbReference type="Pfam" id="PF07001">
    <property type="entry name" value="BAT2_N"/>
    <property type="match status" value="1"/>
</dbReference>
<proteinExistence type="predicted"/>
<dbReference type="Gene3D" id="1.20.120.310">
    <property type="entry name" value="ERV/ALR sulfhydryl oxidase domain"/>
    <property type="match status" value="1"/>
</dbReference>
<feature type="region of interest" description="Disordered" evidence="8">
    <location>
        <begin position="24"/>
        <end position="379"/>
    </location>
</feature>
<accession>A0ABP0U3J7</accession>
<keyword evidence="4 7" id="KW-0274">FAD</keyword>
<feature type="compositionally biased region" description="Low complexity" evidence="8">
    <location>
        <begin position="92"/>
        <end position="102"/>
    </location>
</feature>
<feature type="compositionally biased region" description="Polar residues" evidence="8">
    <location>
        <begin position="878"/>
        <end position="888"/>
    </location>
</feature>
<feature type="compositionally biased region" description="Basic residues" evidence="8">
    <location>
        <begin position="1016"/>
        <end position="1028"/>
    </location>
</feature>
<name>A0ABP0U3J7_9BRYO</name>
<evidence type="ECO:0000313" key="10">
    <source>
        <dbReference type="EMBL" id="CAK9211583.1"/>
    </source>
</evidence>
<dbReference type="InterPro" id="IPR036774">
    <property type="entry name" value="ERV/ALR_sulphydryl_oxid_sf"/>
</dbReference>
<keyword evidence="6" id="KW-1015">Disulfide bond</keyword>
<feature type="compositionally biased region" description="Gly residues" evidence="8">
    <location>
        <begin position="103"/>
        <end position="113"/>
    </location>
</feature>
<evidence type="ECO:0000256" key="4">
    <source>
        <dbReference type="ARBA" id="ARBA00022827"/>
    </source>
</evidence>
<gene>
    <name evidence="10" type="ORF">CSSPTR1EN2_LOCUS10813</name>
</gene>